<keyword evidence="2" id="KW-0813">Transport</keyword>
<dbReference type="Proteomes" id="UP000672602">
    <property type="component" value="Unassembled WGS sequence"/>
</dbReference>
<protein>
    <submittedName>
        <fullName evidence="9">Anion transporter</fullName>
    </submittedName>
</protein>
<feature type="transmembrane region" description="Helical" evidence="7">
    <location>
        <begin position="238"/>
        <end position="268"/>
    </location>
</feature>
<feature type="transmembrane region" description="Helical" evidence="7">
    <location>
        <begin position="390"/>
        <end position="412"/>
    </location>
</feature>
<keyword evidence="4 7" id="KW-0812">Transmembrane</keyword>
<sequence length="419" mass="43709">MHSLDVSAAVSIAVFAAVYTGMALGRWPGVRMDRAGIALVGAVLLLTLAENRGELLATINGEALALLFGLMLLSAQFEASGLYRVAAGRLAAARRGDLALVAGVAGVTGTLSALLANDVIVFAMTPILCIGLRAGGRDPVPFLLAHAGAANAGSAATLIGNPQNILIGEAGDLDFWRYLIEAMPVAVIATGCTVLLVHLLWRGRYHLPPAPHRNEMKATPAEEEPGNGRIDRGPLTKAVVLTVLLLGLFASPIPRWLAGLAIAALVLVSRRNTTRALIGRVDWGVLLLLGALFIVTQAVAPLFRDLVAPFAAKDRIDLATLAGASLLGGNTIGNVPFVVLFLSWFPALGPETLTRLAVFSTLAGNFLLIGSLANIIVAERAAHQGVRLRFRDFAAVGIPSTLLAMGIAYLYFTATGTAG</sequence>
<dbReference type="GO" id="GO:0055085">
    <property type="term" value="P:transmembrane transport"/>
    <property type="evidence" value="ECO:0007669"/>
    <property type="project" value="InterPro"/>
</dbReference>
<feature type="transmembrane region" description="Helical" evidence="7">
    <location>
        <begin position="182"/>
        <end position="201"/>
    </location>
</feature>
<feature type="transmembrane region" description="Helical" evidence="7">
    <location>
        <begin position="357"/>
        <end position="378"/>
    </location>
</feature>
<evidence type="ECO:0000256" key="5">
    <source>
        <dbReference type="ARBA" id="ARBA00022989"/>
    </source>
</evidence>
<feature type="domain" description="Citrate transporter-like" evidence="8">
    <location>
        <begin position="32"/>
        <end position="349"/>
    </location>
</feature>
<dbReference type="RefSeq" id="WP_210682407.1">
    <property type="nucleotide sequence ID" value="NZ_JAGMWN010000005.1"/>
</dbReference>
<dbReference type="AlphaFoldDB" id="A0A8J7S354"/>
<dbReference type="PANTHER" id="PTHR43302">
    <property type="entry name" value="TRANSPORTER ARSB-RELATED"/>
    <property type="match status" value="1"/>
</dbReference>
<proteinExistence type="predicted"/>
<evidence type="ECO:0000256" key="7">
    <source>
        <dbReference type="SAM" id="Phobius"/>
    </source>
</evidence>
<keyword evidence="5 7" id="KW-1133">Transmembrane helix</keyword>
<evidence type="ECO:0000259" key="8">
    <source>
        <dbReference type="Pfam" id="PF03600"/>
    </source>
</evidence>
<feature type="transmembrane region" description="Helical" evidence="7">
    <location>
        <begin position="55"/>
        <end position="77"/>
    </location>
</feature>
<feature type="transmembrane region" description="Helical" evidence="7">
    <location>
        <begin position="324"/>
        <end position="345"/>
    </location>
</feature>
<comment type="caution">
    <text evidence="9">The sequence shown here is derived from an EMBL/GenBank/DDBJ whole genome shotgun (WGS) entry which is preliminary data.</text>
</comment>
<feature type="transmembrane region" description="Helical" evidence="7">
    <location>
        <begin position="6"/>
        <end position="25"/>
    </location>
</feature>
<comment type="subcellular location">
    <subcellularLocation>
        <location evidence="1">Cell membrane</location>
        <topology evidence="1">Multi-pass membrane protein</topology>
    </subcellularLocation>
</comment>
<feature type="transmembrane region" description="Helical" evidence="7">
    <location>
        <begin position="283"/>
        <end position="303"/>
    </location>
</feature>
<dbReference type="InterPro" id="IPR004680">
    <property type="entry name" value="Cit_transptr-like_dom"/>
</dbReference>
<evidence type="ECO:0000256" key="4">
    <source>
        <dbReference type="ARBA" id="ARBA00022692"/>
    </source>
</evidence>
<gene>
    <name evidence="9" type="ORF">KAJ83_12510</name>
</gene>
<evidence type="ECO:0000256" key="6">
    <source>
        <dbReference type="ARBA" id="ARBA00023136"/>
    </source>
</evidence>
<dbReference type="GO" id="GO:0005886">
    <property type="term" value="C:plasma membrane"/>
    <property type="evidence" value="ECO:0007669"/>
    <property type="project" value="UniProtKB-SubCell"/>
</dbReference>
<evidence type="ECO:0000256" key="3">
    <source>
        <dbReference type="ARBA" id="ARBA00022475"/>
    </source>
</evidence>
<dbReference type="EMBL" id="JAGMWN010000005">
    <property type="protein sequence ID" value="MBP5857834.1"/>
    <property type="molecule type" value="Genomic_DNA"/>
</dbReference>
<evidence type="ECO:0000313" key="10">
    <source>
        <dbReference type="Proteomes" id="UP000672602"/>
    </source>
</evidence>
<name>A0A8J7S354_9PROT</name>
<keyword evidence="3" id="KW-1003">Cell membrane</keyword>
<evidence type="ECO:0000256" key="2">
    <source>
        <dbReference type="ARBA" id="ARBA00022448"/>
    </source>
</evidence>
<organism evidence="9 10">
    <name type="scientific">Marivibrio halodurans</name>
    <dbReference type="NCBI Taxonomy" id="2039722"/>
    <lineage>
        <taxon>Bacteria</taxon>
        <taxon>Pseudomonadati</taxon>
        <taxon>Pseudomonadota</taxon>
        <taxon>Alphaproteobacteria</taxon>
        <taxon>Rhodospirillales</taxon>
        <taxon>Rhodospirillaceae</taxon>
        <taxon>Marivibrio</taxon>
    </lineage>
</organism>
<dbReference type="PANTHER" id="PTHR43302:SF5">
    <property type="entry name" value="TRANSPORTER ARSB-RELATED"/>
    <property type="match status" value="1"/>
</dbReference>
<keyword evidence="6 7" id="KW-0472">Membrane</keyword>
<keyword evidence="10" id="KW-1185">Reference proteome</keyword>
<accession>A0A8J7S354</accession>
<reference evidence="9" key="1">
    <citation type="submission" date="2021-04" db="EMBL/GenBank/DDBJ databases">
        <authorList>
            <person name="Zhang D.-C."/>
        </authorList>
    </citation>
    <scope>NUCLEOTIDE SEQUENCE</scope>
    <source>
        <strain evidence="9">CGMCC 1.15697</strain>
    </source>
</reference>
<evidence type="ECO:0000313" key="9">
    <source>
        <dbReference type="EMBL" id="MBP5857834.1"/>
    </source>
</evidence>
<dbReference type="Pfam" id="PF03600">
    <property type="entry name" value="CitMHS"/>
    <property type="match status" value="1"/>
</dbReference>
<feature type="transmembrane region" description="Helical" evidence="7">
    <location>
        <begin position="32"/>
        <end position="49"/>
    </location>
</feature>
<feature type="transmembrane region" description="Helical" evidence="7">
    <location>
        <begin position="98"/>
        <end position="116"/>
    </location>
</feature>
<evidence type="ECO:0000256" key="1">
    <source>
        <dbReference type="ARBA" id="ARBA00004651"/>
    </source>
</evidence>